<dbReference type="GO" id="GO:0005524">
    <property type="term" value="F:ATP binding"/>
    <property type="evidence" value="ECO:0007669"/>
    <property type="project" value="UniProtKB-KW"/>
</dbReference>
<feature type="binding site" evidence="8">
    <location>
        <position position="64"/>
    </location>
    <ligand>
        <name>substrate</name>
    </ligand>
</feature>
<keyword evidence="6 8" id="KW-0418">Kinase</keyword>
<comment type="similarity">
    <text evidence="8">Belongs to the glutamate 5-kinase family.</text>
</comment>
<reference evidence="10 11" key="1">
    <citation type="submission" date="2020-03" db="EMBL/GenBank/DDBJ databases">
        <title>Genomic Encyclopedia of Type Strains, Phase IV (KMG-IV): sequencing the most valuable type-strain genomes for metagenomic binning, comparative biology and taxonomic classification.</title>
        <authorList>
            <person name="Goeker M."/>
        </authorList>
    </citation>
    <scope>NUCLEOTIDE SEQUENCE [LARGE SCALE GENOMIC DNA]</scope>
    <source>
        <strain evidence="10 11">DSM 7225</strain>
    </source>
</reference>
<evidence type="ECO:0000256" key="7">
    <source>
        <dbReference type="ARBA" id="ARBA00022840"/>
    </source>
</evidence>
<dbReference type="PROSITE" id="PS00902">
    <property type="entry name" value="GLUTAMATE_5_KINASE"/>
    <property type="match status" value="1"/>
</dbReference>
<dbReference type="InterPro" id="IPR019797">
    <property type="entry name" value="Glutamate_5-kinase_CS"/>
</dbReference>
<keyword evidence="7 8" id="KW-0067">ATP-binding</keyword>
<dbReference type="FunFam" id="3.40.1160.10:FF:000018">
    <property type="entry name" value="Glutamate 5-kinase"/>
    <property type="match status" value="1"/>
</dbReference>
<evidence type="ECO:0000256" key="4">
    <source>
        <dbReference type="ARBA" id="ARBA00022679"/>
    </source>
</evidence>
<dbReference type="PROSITE" id="PS50890">
    <property type="entry name" value="PUA"/>
    <property type="match status" value="1"/>
</dbReference>
<proteinExistence type="inferred from homology"/>
<accession>A0A7X5XZL9</accession>
<dbReference type="InterPro" id="IPR036974">
    <property type="entry name" value="PUA_sf"/>
</dbReference>
<organism evidence="10 11">
    <name type="scientific">Sphingomonas trueperi</name>
    <dbReference type="NCBI Taxonomy" id="53317"/>
    <lineage>
        <taxon>Bacteria</taxon>
        <taxon>Pseudomonadati</taxon>
        <taxon>Pseudomonadota</taxon>
        <taxon>Alphaproteobacteria</taxon>
        <taxon>Sphingomonadales</taxon>
        <taxon>Sphingomonadaceae</taxon>
        <taxon>Sphingomonas</taxon>
    </lineage>
</organism>
<feature type="binding site" evidence="8">
    <location>
        <position position="152"/>
    </location>
    <ligand>
        <name>substrate</name>
    </ligand>
</feature>
<feature type="binding site" evidence="8">
    <location>
        <begin position="184"/>
        <end position="185"/>
    </location>
    <ligand>
        <name>ATP</name>
        <dbReference type="ChEBI" id="CHEBI:30616"/>
    </ligand>
</feature>
<dbReference type="NCBIfam" id="TIGR01027">
    <property type="entry name" value="proB"/>
    <property type="match status" value="1"/>
</dbReference>
<dbReference type="Gene3D" id="3.40.1160.10">
    <property type="entry name" value="Acetylglutamate kinase-like"/>
    <property type="match status" value="1"/>
</dbReference>
<evidence type="ECO:0000313" key="11">
    <source>
        <dbReference type="Proteomes" id="UP000531251"/>
    </source>
</evidence>
<keyword evidence="4 8" id="KW-0808">Transferase</keyword>
<dbReference type="InterPro" id="IPR036393">
    <property type="entry name" value="AceGlu_kinase-like_sf"/>
</dbReference>
<dbReference type="GO" id="GO:0055129">
    <property type="term" value="P:L-proline biosynthetic process"/>
    <property type="evidence" value="ECO:0007669"/>
    <property type="project" value="UniProtKB-UniRule"/>
</dbReference>
<evidence type="ECO:0000256" key="2">
    <source>
        <dbReference type="ARBA" id="ARBA00022605"/>
    </source>
</evidence>
<dbReference type="InterPro" id="IPR041739">
    <property type="entry name" value="G5K_ProB"/>
</dbReference>
<dbReference type="Pfam" id="PF00696">
    <property type="entry name" value="AA_kinase"/>
    <property type="match status" value="1"/>
</dbReference>
<evidence type="ECO:0000313" key="10">
    <source>
        <dbReference type="EMBL" id="NJB97900.1"/>
    </source>
</evidence>
<dbReference type="GO" id="GO:0003723">
    <property type="term" value="F:RNA binding"/>
    <property type="evidence" value="ECO:0007669"/>
    <property type="project" value="InterPro"/>
</dbReference>
<keyword evidence="1 8" id="KW-0963">Cytoplasm</keyword>
<name>A0A7X5XZL9_9SPHN</name>
<dbReference type="PRINTS" id="PR00474">
    <property type="entry name" value="GLU5KINASE"/>
</dbReference>
<evidence type="ECO:0000256" key="1">
    <source>
        <dbReference type="ARBA" id="ARBA00022490"/>
    </source>
</evidence>
<comment type="pathway">
    <text evidence="8">Amino-acid biosynthesis; L-proline biosynthesis; L-glutamate 5-semialdehyde from L-glutamate: step 1/2.</text>
</comment>
<dbReference type="Proteomes" id="UP000531251">
    <property type="component" value="Unassembled WGS sequence"/>
</dbReference>
<comment type="catalytic activity">
    <reaction evidence="8">
        <text>L-glutamate + ATP = L-glutamyl 5-phosphate + ADP</text>
        <dbReference type="Rhea" id="RHEA:14877"/>
        <dbReference type="ChEBI" id="CHEBI:29985"/>
        <dbReference type="ChEBI" id="CHEBI:30616"/>
        <dbReference type="ChEBI" id="CHEBI:58274"/>
        <dbReference type="ChEBI" id="CHEBI:456216"/>
        <dbReference type="EC" id="2.7.2.11"/>
    </reaction>
</comment>
<dbReference type="EMBL" id="JAATJB010000005">
    <property type="protein sequence ID" value="NJB97900.1"/>
    <property type="molecule type" value="Genomic_DNA"/>
</dbReference>
<evidence type="ECO:0000256" key="5">
    <source>
        <dbReference type="ARBA" id="ARBA00022741"/>
    </source>
</evidence>
<sequence>MSALARPADAIGFSPSTCGRLVVKVGSSLLVDREGQIRRDWLAALTADLGARAREGQQLVIVSSGAIALGARRLKLPKGGRASLEDAQAAAATGQIALSSIWAELLHDQGITAAQMLVTLDDLEDRRRYLNVSATLDRLLRLGVVPVINENDSVATEEIRFGDNDRLAARVASAANAEGVVLLSDVDGLYTANPNTNPDAQLIALVDVIDERIEAMADRGSASGMGSGGMVSKIEAARIATSAGAHLAIADGRVEHPLARLATSRRGTLFLGQKGAAARKAWLRGGLTAKGAIHIDEGAAQALKEGRSLLSAGATRVEGRFARGDLVVVVGPDGKHLARGLAEYGHVDASRIVGRRSEELVGILGYAPRAALVHRSHMALL</sequence>
<dbReference type="GO" id="GO:0004349">
    <property type="term" value="F:glutamate 5-kinase activity"/>
    <property type="evidence" value="ECO:0007669"/>
    <property type="project" value="UniProtKB-UniRule"/>
</dbReference>
<feature type="binding site" evidence="8">
    <location>
        <position position="164"/>
    </location>
    <ligand>
        <name>substrate</name>
    </ligand>
</feature>
<protein>
    <recommendedName>
        <fullName evidence="8">Glutamate 5-kinase</fullName>
        <ecNumber evidence="8">2.7.2.11</ecNumber>
    </recommendedName>
    <alternativeName>
        <fullName evidence="8">Gamma-glutamyl kinase</fullName>
        <shortName evidence="8">GK</shortName>
    </alternativeName>
</protein>
<keyword evidence="2 8" id="KW-0028">Amino-acid biosynthesis</keyword>
<feature type="binding site" evidence="8">
    <location>
        <position position="24"/>
    </location>
    <ligand>
        <name>ATP</name>
        <dbReference type="ChEBI" id="CHEBI:30616"/>
    </ligand>
</feature>
<keyword evidence="11" id="KW-1185">Reference proteome</keyword>
<dbReference type="InterPro" id="IPR011529">
    <property type="entry name" value="Glu_5kinase"/>
</dbReference>
<evidence type="ECO:0000259" key="9">
    <source>
        <dbReference type="SMART" id="SM00359"/>
    </source>
</evidence>
<evidence type="ECO:0000256" key="3">
    <source>
        <dbReference type="ARBA" id="ARBA00022650"/>
    </source>
</evidence>
<dbReference type="InterPro" id="IPR015947">
    <property type="entry name" value="PUA-like_sf"/>
</dbReference>
<dbReference type="InterPro" id="IPR002478">
    <property type="entry name" value="PUA"/>
</dbReference>
<dbReference type="SMART" id="SM00359">
    <property type="entry name" value="PUA"/>
    <property type="match status" value="1"/>
</dbReference>
<dbReference type="SUPFAM" id="SSF88697">
    <property type="entry name" value="PUA domain-like"/>
    <property type="match status" value="1"/>
</dbReference>
<dbReference type="EC" id="2.7.2.11" evidence="8"/>
<dbReference type="Gene3D" id="2.30.130.10">
    <property type="entry name" value="PUA domain"/>
    <property type="match status" value="1"/>
</dbReference>
<dbReference type="PANTHER" id="PTHR43654:SF1">
    <property type="entry name" value="ISOPENTENYL PHOSPHATE KINASE"/>
    <property type="match status" value="1"/>
</dbReference>
<feature type="domain" description="PUA" evidence="9">
    <location>
        <begin position="291"/>
        <end position="373"/>
    </location>
</feature>
<comment type="function">
    <text evidence="8">Catalyzes the transfer of a phosphate group to glutamate to form L-glutamate 5-phosphate.</text>
</comment>
<gene>
    <name evidence="8" type="primary">proB</name>
    <name evidence="10" type="ORF">GGR89_002215</name>
</gene>
<dbReference type="CDD" id="cd21157">
    <property type="entry name" value="PUA_G5K"/>
    <property type="match status" value="1"/>
</dbReference>
<comment type="caution">
    <text evidence="10">The sequence shown here is derived from an EMBL/GenBank/DDBJ whole genome shotgun (WGS) entry which is preliminary data.</text>
</comment>
<dbReference type="UniPathway" id="UPA00098">
    <property type="reaction ID" value="UER00359"/>
</dbReference>
<dbReference type="Pfam" id="PF01472">
    <property type="entry name" value="PUA"/>
    <property type="match status" value="1"/>
</dbReference>
<dbReference type="RefSeq" id="WP_125977451.1">
    <property type="nucleotide sequence ID" value="NZ_BAAADY010000014.1"/>
</dbReference>
<dbReference type="CDD" id="cd04242">
    <property type="entry name" value="AAK_G5K_ProB"/>
    <property type="match status" value="1"/>
</dbReference>
<dbReference type="HAMAP" id="MF_00456">
    <property type="entry name" value="ProB"/>
    <property type="match status" value="1"/>
</dbReference>
<keyword evidence="5 8" id="KW-0547">Nucleotide-binding</keyword>
<evidence type="ECO:0000256" key="6">
    <source>
        <dbReference type="ARBA" id="ARBA00022777"/>
    </source>
</evidence>
<comment type="subcellular location">
    <subcellularLocation>
        <location evidence="8">Cytoplasm</location>
    </subcellularLocation>
</comment>
<dbReference type="InterPro" id="IPR001057">
    <property type="entry name" value="Glu/AcGlu_kinase"/>
</dbReference>
<dbReference type="GO" id="GO:0005829">
    <property type="term" value="C:cytosol"/>
    <property type="evidence" value="ECO:0007669"/>
    <property type="project" value="TreeGrafter"/>
</dbReference>
<evidence type="ECO:0000256" key="8">
    <source>
        <dbReference type="HAMAP-Rule" id="MF_00456"/>
    </source>
</evidence>
<dbReference type="InterPro" id="IPR001048">
    <property type="entry name" value="Asp/Glu/Uridylate_kinase"/>
</dbReference>
<dbReference type="InterPro" id="IPR005715">
    <property type="entry name" value="Glu_5kinase/COase_Synthase"/>
</dbReference>
<dbReference type="PIRSF" id="PIRSF000729">
    <property type="entry name" value="GK"/>
    <property type="match status" value="1"/>
</dbReference>
<dbReference type="PANTHER" id="PTHR43654">
    <property type="entry name" value="GLUTAMATE 5-KINASE"/>
    <property type="match status" value="1"/>
</dbReference>
<keyword evidence="3 8" id="KW-0641">Proline biosynthesis</keyword>
<dbReference type="SUPFAM" id="SSF53633">
    <property type="entry name" value="Carbamate kinase-like"/>
    <property type="match status" value="1"/>
</dbReference>
<feature type="binding site" evidence="8">
    <location>
        <begin position="227"/>
        <end position="233"/>
    </location>
    <ligand>
        <name>ATP</name>
        <dbReference type="ChEBI" id="CHEBI:30616"/>
    </ligand>
</feature>
<dbReference type="AlphaFoldDB" id="A0A7X5XZL9"/>